<gene>
    <name evidence="2" type="ORF">RND61_13560</name>
</gene>
<dbReference type="EMBL" id="JAWCTQ010000014">
    <property type="protein sequence ID" value="MDT9683091.1"/>
    <property type="molecule type" value="Genomic_DNA"/>
</dbReference>
<evidence type="ECO:0008006" key="4">
    <source>
        <dbReference type="Google" id="ProtNLM"/>
    </source>
</evidence>
<proteinExistence type="predicted"/>
<dbReference type="Proteomes" id="UP001250181">
    <property type="component" value="Unassembled WGS sequence"/>
</dbReference>
<protein>
    <recommendedName>
        <fullName evidence="4">Lipoprotein</fullName>
    </recommendedName>
</protein>
<evidence type="ECO:0000313" key="2">
    <source>
        <dbReference type="EMBL" id="MDT9683091.1"/>
    </source>
</evidence>
<organism evidence="2 3">
    <name type="scientific">Streptomyces tamarix</name>
    <dbReference type="NCBI Taxonomy" id="3078565"/>
    <lineage>
        <taxon>Bacteria</taxon>
        <taxon>Bacillati</taxon>
        <taxon>Actinomycetota</taxon>
        <taxon>Actinomycetes</taxon>
        <taxon>Kitasatosporales</taxon>
        <taxon>Streptomycetaceae</taxon>
        <taxon>Streptomyces</taxon>
    </lineage>
</organism>
<accession>A0ABU3QK14</accession>
<evidence type="ECO:0000313" key="3">
    <source>
        <dbReference type="Proteomes" id="UP001250181"/>
    </source>
</evidence>
<feature type="compositionally biased region" description="Low complexity" evidence="1">
    <location>
        <begin position="69"/>
        <end position="82"/>
    </location>
</feature>
<sequence length="150" mass="15100">MRERARGRLGGSGGALCVLMGVAAAALTGCVSVSPDSGPAPSPAAGDSSRKPVPLVAEERPREALESTAPVAVPSPRPVAVRPRADEGGAKGAEARPRARLTVRPAAPVPVPVPMRSAVGVPDVCGLVERHGAWRPGGAGPFPCRGAARR</sequence>
<feature type="compositionally biased region" description="Basic and acidic residues" evidence="1">
    <location>
        <begin position="83"/>
        <end position="97"/>
    </location>
</feature>
<reference evidence="2 3" key="1">
    <citation type="submission" date="2023-09" db="EMBL/GenBank/DDBJ databases">
        <title>Streptomyces sp. nov.: A antagonism against Alternaria gaisen Producing Streptochlin, Isolated from Tamarix root soil.</title>
        <authorList>
            <person name="Chen Y."/>
        </authorList>
    </citation>
    <scope>NUCLEOTIDE SEQUENCE [LARGE SCALE GENOMIC DNA]</scope>
    <source>
        <strain evidence="2 3">TRM76323</strain>
    </source>
</reference>
<evidence type="ECO:0000256" key="1">
    <source>
        <dbReference type="SAM" id="MobiDB-lite"/>
    </source>
</evidence>
<feature type="compositionally biased region" description="Low complexity" evidence="1">
    <location>
        <begin position="31"/>
        <end position="47"/>
    </location>
</feature>
<comment type="caution">
    <text evidence="2">The sequence shown here is derived from an EMBL/GenBank/DDBJ whole genome shotgun (WGS) entry which is preliminary data.</text>
</comment>
<name>A0ABU3QK14_9ACTN</name>
<dbReference type="PROSITE" id="PS51257">
    <property type="entry name" value="PROKAR_LIPOPROTEIN"/>
    <property type="match status" value="1"/>
</dbReference>
<keyword evidence="3" id="KW-1185">Reference proteome</keyword>
<feature type="region of interest" description="Disordered" evidence="1">
    <location>
        <begin position="31"/>
        <end position="101"/>
    </location>
</feature>
<dbReference type="RefSeq" id="WP_315878168.1">
    <property type="nucleotide sequence ID" value="NZ_JAWCTQ010000014.1"/>
</dbReference>